<dbReference type="InterPro" id="IPR014716">
    <property type="entry name" value="Fibrinogen_a/b/g_C_1"/>
</dbReference>
<dbReference type="GO" id="GO:0005615">
    <property type="term" value="C:extracellular space"/>
    <property type="evidence" value="ECO:0007669"/>
    <property type="project" value="TreeGrafter"/>
</dbReference>
<dbReference type="InterPro" id="IPR036056">
    <property type="entry name" value="Fibrinogen-like_C"/>
</dbReference>
<name>A0A8B6H0M9_MYTGA</name>
<dbReference type="Pfam" id="PF00147">
    <property type="entry name" value="Fibrinogen_C"/>
    <property type="match status" value="1"/>
</dbReference>
<reference evidence="3" key="1">
    <citation type="submission" date="2018-11" db="EMBL/GenBank/DDBJ databases">
        <authorList>
            <person name="Alioto T."/>
            <person name="Alioto T."/>
        </authorList>
    </citation>
    <scope>NUCLEOTIDE SEQUENCE</scope>
</reference>
<dbReference type="Gene3D" id="3.90.215.10">
    <property type="entry name" value="Gamma Fibrinogen, chain A, domain 1"/>
    <property type="match status" value="1"/>
</dbReference>
<dbReference type="SUPFAM" id="SSF56496">
    <property type="entry name" value="Fibrinogen C-terminal domain-like"/>
    <property type="match status" value="1"/>
</dbReference>
<dbReference type="InterPro" id="IPR002181">
    <property type="entry name" value="Fibrinogen_a/b/g_C_dom"/>
</dbReference>
<dbReference type="Proteomes" id="UP000596742">
    <property type="component" value="Unassembled WGS sequence"/>
</dbReference>
<organism evidence="3 4">
    <name type="scientific">Mytilus galloprovincialis</name>
    <name type="common">Mediterranean mussel</name>
    <dbReference type="NCBI Taxonomy" id="29158"/>
    <lineage>
        <taxon>Eukaryota</taxon>
        <taxon>Metazoa</taxon>
        <taxon>Spiralia</taxon>
        <taxon>Lophotrochozoa</taxon>
        <taxon>Mollusca</taxon>
        <taxon>Bivalvia</taxon>
        <taxon>Autobranchia</taxon>
        <taxon>Pteriomorphia</taxon>
        <taxon>Mytilida</taxon>
        <taxon>Mytiloidea</taxon>
        <taxon>Mytilidae</taxon>
        <taxon>Mytilinae</taxon>
        <taxon>Mytilus</taxon>
    </lineage>
</organism>
<keyword evidence="1" id="KW-1015">Disulfide bond</keyword>
<dbReference type="InterPro" id="IPR050373">
    <property type="entry name" value="Fibrinogen_C-term_domain"/>
</dbReference>
<accession>A0A8B6H0M9</accession>
<dbReference type="AlphaFoldDB" id="A0A8B6H0M9"/>
<feature type="domain" description="Fibrinogen C-terminal" evidence="2">
    <location>
        <begin position="1"/>
        <end position="103"/>
    </location>
</feature>
<evidence type="ECO:0000256" key="1">
    <source>
        <dbReference type="ARBA" id="ARBA00023157"/>
    </source>
</evidence>
<dbReference type="PROSITE" id="PS51406">
    <property type="entry name" value="FIBRINOGEN_C_2"/>
    <property type="match status" value="1"/>
</dbReference>
<protein>
    <recommendedName>
        <fullName evidence="2">Fibrinogen C-terminal domain-containing protein</fullName>
    </recommendedName>
</protein>
<evidence type="ECO:0000313" key="4">
    <source>
        <dbReference type="Proteomes" id="UP000596742"/>
    </source>
</evidence>
<keyword evidence="4" id="KW-1185">Reference proteome</keyword>
<dbReference type="PANTHER" id="PTHR19143">
    <property type="entry name" value="FIBRINOGEN/TENASCIN/ANGIOPOEITIN"/>
    <property type="match status" value="1"/>
</dbReference>
<gene>
    <name evidence="3" type="ORF">MGAL_10B050232</name>
</gene>
<sequence length="103" mass="11726">MLLRYILVYVSSNATCLSGDGLDYHDGLKFSTYDQDSTQGLTDCAKLYRGAWWYRRCSHSSLNGEYIKGTNGTANKNMGVNWEKFKGDNYSLKSASMMLRRKT</sequence>
<dbReference type="PROSITE" id="PS00514">
    <property type="entry name" value="FIBRINOGEN_C_1"/>
    <property type="match status" value="1"/>
</dbReference>
<dbReference type="InterPro" id="IPR020837">
    <property type="entry name" value="Fibrinogen_CS"/>
</dbReference>
<dbReference type="EMBL" id="UYJE01009254">
    <property type="protein sequence ID" value="VDI71684.1"/>
    <property type="molecule type" value="Genomic_DNA"/>
</dbReference>
<dbReference type="OrthoDB" id="6146709at2759"/>
<proteinExistence type="predicted"/>
<evidence type="ECO:0000313" key="3">
    <source>
        <dbReference type="EMBL" id="VDI71684.1"/>
    </source>
</evidence>
<dbReference type="PANTHER" id="PTHR19143:SF458">
    <property type="entry name" value="FIBRINOGEN C-TERMINAL DOMAIN-CONTAINING PROTEIN-RELATED"/>
    <property type="match status" value="1"/>
</dbReference>
<dbReference type="SMART" id="SM00186">
    <property type="entry name" value="FBG"/>
    <property type="match status" value="1"/>
</dbReference>
<evidence type="ECO:0000259" key="2">
    <source>
        <dbReference type="PROSITE" id="PS51406"/>
    </source>
</evidence>
<comment type="caution">
    <text evidence="3">The sequence shown here is derived from an EMBL/GenBank/DDBJ whole genome shotgun (WGS) entry which is preliminary data.</text>
</comment>